<dbReference type="Proteomes" id="UP000637239">
    <property type="component" value="Chromosome 4"/>
</dbReference>
<proteinExistence type="predicted"/>
<reference evidence="1" key="2">
    <citation type="submission" date="2021-02" db="EMBL/GenBank/DDBJ databases">
        <title>Aspergillus chevalieri M1 genome sequence.</title>
        <authorList>
            <person name="Kadooka C."/>
            <person name="Mori K."/>
            <person name="Futagami T."/>
        </authorList>
    </citation>
    <scope>NUCLEOTIDE SEQUENCE</scope>
    <source>
        <strain evidence="1">M1</strain>
    </source>
</reference>
<evidence type="ECO:0000313" key="1">
    <source>
        <dbReference type="EMBL" id="BCR88448.1"/>
    </source>
</evidence>
<dbReference type="AlphaFoldDB" id="A0A7R7VQV7"/>
<gene>
    <name evidence="1" type="ORF">ACHE_41012S</name>
</gene>
<organism evidence="1 2">
    <name type="scientific">Aspergillus chevalieri</name>
    <name type="common">Eurotium chevalieri</name>
    <dbReference type="NCBI Taxonomy" id="182096"/>
    <lineage>
        <taxon>Eukaryota</taxon>
        <taxon>Fungi</taxon>
        <taxon>Dikarya</taxon>
        <taxon>Ascomycota</taxon>
        <taxon>Pezizomycotina</taxon>
        <taxon>Eurotiomycetes</taxon>
        <taxon>Eurotiomycetidae</taxon>
        <taxon>Eurotiales</taxon>
        <taxon>Aspergillaceae</taxon>
        <taxon>Aspergillus</taxon>
        <taxon>Aspergillus subgen. Aspergillus</taxon>
    </lineage>
</organism>
<keyword evidence="2" id="KW-1185">Reference proteome</keyword>
<reference evidence="1" key="1">
    <citation type="submission" date="2021-01" db="EMBL/GenBank/DDBJ databases">
        <authorList>
            <consortium name="Aspergillus chevalieri M1 genome sequencing consortium"/>
            <person name="Kazuki M."/>
            <person name="Futagami T."/>
        </authorList>
    </citation>
    <scope>NUCLEOTIDE SEQUENCE</scope>
    <source>
        <strain evidence="1">M1</strain>
    </source>
</reference>
<protein>
    <submittedName>
        <fullName evidence="1">Uncharacterized protein</fullName>
    </submittedName>
</protein>
<dbReference type="KEGG" id="ache:ACHE_41012S"/>
<name>A0A7R7VQV7_ASPCH</name>
<dbReference type="GeneID" id="66982806"/>
<dbReference type="EMBL" id="AP024419">
    <property type="protein sequence ID" value="BCR88448.1"/>
    <property type="molecule type" value="Genomic_DNA"/>
</dbReference>
<evidence type="ECO:0000313" key="2">
    <source>
        <dbReference type="Proteomes" id="UP000637239"/>
    </source>
</evidence>
<sequence length="213" mass="24349">MKRHSILMKVPWITNGHPGAVTSIVDVIYEAYRHDIKRGCIRTLTENHVIWFLEDTATVFDKLRSKPVNRSFPDISRATNGISVILSKITEGSIPFDINDASIKFCYQKGWIHRVALDGGDIAVLPSRLHENASQPRPVKAQYQDEFYRGFVHVAGQGVPISSEWSRTKDGRVDFYIPEKKWAVELLRDHGEVDEHISQSSQVESIIPGWRRR</sequence>
<dbReference type="RefSeq" id="XP_043136970.1">
    <property type="nucleotide sequence ID" value="XM_043279274.1"/>
</dbReference>
<accession>A0A7R7VQV7</accession>